<feature type="transmembrane region" description="Helical" evidence="1">
    <location>
        <begin position="114"/>
        <end position="132"/>
    </location>
</feature>
<dbReference type="Pfam" id="PF00892">
    <property type="entry name" value="EamA"/>
    <property type="match status" value="2"/>
</dbReference>
<dbReference type="EMBL" id="JAFMNX010000006">
    <property type="protein sequence ID" value="MBS9722446.1"/>
    <property type="molecule type" value="Genomic_DNA"/>
</dbReference>
<sequence length="280" mass="29586">MSPAVFTAVLVAAAMHAVWNAMVKVQLDRFASITLMSSGMGTMALILSPFVDFPHWGVWPFIFASAAFQQGYKLCLIKAYAAGDLAQVYPLARGSAPLLTTIGAMVLINEYPGSWAVFGIGLLCAGTILMSLRGGGLQKLNREALAYAFSTSFFIACYTLADGNGVRLASSAYSYAVWLFITDGTISFLLAMCLRGPVILPVMARSWKIGLAVGALSAASYGIAMWAMTLAPIGAVAALRESSILFAMIISVVVLREGLGPWRLVAGILIVGGVMALRLA</sequence>
<reference evidence="3 4" key="1">
    <citation type="submission" date="2021-03" db="EMBL/GenBank/DDBJ databases">
        <title>Tianweitania aestuarii sp. nov., isolated from a tidal flat.</title>
        <authorList>
            <person name="Park S."/>
            <person name="Yoon J.-H."/>
        </authorList>
    </citation>
    <scope>NUCLEOTIDE SEQUENCE [LARGE SCALE GENOMIC DNA]</scope>
    <source>
        <strain evidence="3 4">BSSL-BM11</strain>
    </source>
</reference>
<keyword evidence="1" id="KW-0812">Transmembrane</keyword>
<dbReference type="InterPro" id="IPR037185">
    <property type="entry name" value="EmrE-like"/>
</dbReference>
<name>A0ABS5S1P2_9HYPH</name>
<dbReference type="SUPFAM" id="SSF103481">
    <property type="entry name" value="Multidrug resistance efflux transporter EmrE"/>
    <property type="match status" value="2"/>
</dbReference>
<evidence type="ECO:0000313" key="4">
    <source>
        <dbReference type="Proteomes" id="UP001297272"/>
    </source>
</evidence>
<dbReference type="Gene3D" id="1.10.3730.20">
    <property type="match status" value="1"/>
</dbReference>
<feature type="transmembrane region" description="Helical" evidence="1">
    <location>
        <begin position="206"/>
        <end position="227"/>
    </location>
</feature>
<organism evidence="3 4">
    <name type="scientific">Tianweitania aestuarii</name>
    <dbReference type="NCBI Taxonomy" id="2814886"/>
    <lineage>
        <taxon>Bacteria</taxon>
        <taxon>Pseudomonadati</taxon>
        <taxon>Pseudomonadota</taxon>
        <taxon>Alphaproteobacteria</taxon>
        <taxon>Hyphomicrobiales</taxon>
        <taxon>Phyllobacteriaceae</taxon>
        <taxon>Tianweitania</taxon>
    </lineage>
</organism>
<comment type="caution">
    <text evidence="3">The sequence shown here is derived from an EMBL/GenBank/DDBJ whole genome shotgun (WGS) entry which is preliminary data.</text>
</comment>
<evidence type="ECO:0000256" key="1">
    <source>
        <dbReference type="SAM" id="Phobius"/>
    </source>
</evidence>
<dbReference type="InterPro" id="IPR000620">
    <property type="entry name" value="EamA_dom"/>
</dbReference>
<feature type="domain" description="EamA" evidence="2">
    <location>
        <begin position="8"/>
        <end position="131"/>
    </location>
</feature>
<feature type="transmembrane region" description="Helical" evidence="1">
    <location>
        <begin position="144"/>
        <end position="161"/>
    </location>
</feature>
<dbReference type="Proteomes" id="UP001297272">
    <property type="component" value="Unassembled WGS sequence"/>
</dbReference>
<feature type="domain" description="EamA" evidence="2">
    <location>
        <begin position="145"/>
        <end position="276"/>
    </location>
</feature>
<gene>
    <name evidence="3" type="ORF">JYU29_17265</name>
</gene>
<feature type="transmembrane region" description="Helical" evidence="1">
    <location>
        <begin position="262"/>
        <end position="279"/>
    </location>
</feature>
<proteinExistence type="predicted"/>
<keyword evidence="4" id="KW-1185">Reference proteome</keyword>
<dbReference type="RefSeq" id="WP_213986109.1">
    <property type="nucleotide sequence ID" value="NZ_JAFMNX010000006.1"/>
</dbReference>
<evidence type="ECO:0000259" key="2">
    <source>
        <dbReference type="Pfam" id="PF00892"/>
    </source>
</evidence>
<keyword evidence="1" id="KW-1133">Transmembrane helix</keyword>
<feature type="transmembrane region" description="Helical" evidence="1">
    <location>
        <begin position="30"/>
        <end position="51"/>
    </location>
</feature>
<feature type="transmembrane region" description="Helical" evidence="1">
    <location>
        <begin position="173"/>
        <end position="194"/>
    </location>
</feature>
<feature type="transmembrane region" description="Helical" evidence="1">
    <location>
        <begin position="6"/>
        <end position="23"/>
    </location>
</feature>
<protein>
    <submittedName>
        <fullName evidence="3">EamA family transporter</fullName>
    </submittedName>
</protein>
<accession>A0ABS5S1P2</accession>
<evidence type="ECO:0000313" key="3">
    <source>
        <dbReference type="EMBL" id="MBS9722446.1"/>
    </source>
</evidence>
<feature type="transmembrane region" description="Helical" evidence="1">
    <location>
        <begin position="233"/>
        <end position="255"/>
    </location>
</feature>
<keyword evidence="1" id="KW-0472">Membrane</keyword>